<protein>
    <submittedName>
        <fullName evidence="3">DUF3427 domain-containing protein</fullName>
    </submittedName>
</protein>
<evidence type="ECO:0000313" key="4">
    <source>
        <dbReference type="Proteomes" id="UP001597469"/>
    </source>
</evidence>
<dbReference type="InterPro" id="IPR025202">
    <property type="entry name" value="PLD-like_dom"/>
</dbReference>
<dbReference type="Proteomes" id="UP001597469">
    <property type="component" value="Unassembled WGS sequence"/>
</dbReference>
<dbReference type="PANTHER" id="PTHR47962:SF7">
    <property type="entry name" value="MITOCHONDRIAL ATP-DEPENDENT HELICASE IRC3-RELATED"/>
    <property type="match status" value="1"/>
</dbReference>
<name>A0ABW5LZ70_9BACT</name>
<dbReference type="CDD" id="cd18799">
    <property type="entry name" value="SF2_C_EcoAI-like"/>
    <property type="match status" value="1"/>
</dbReference>
<organism evidence="3 4">
    <name type="scientific">Spirosoma soli</name>
    <dbReference type="NCBI Taxonomy" id="1770529"/>
    <lineage>
        <taxon>Bacteria</taxon>
        <taxon>Pseudomonadati</taxon>
        <taxon>Bacteroidota</taxon>
        <taxon>Cytophagia</taxon>
        <taxon>Cytophagales</taxon>
        <taxon>Cytophagaceae</taxon>
        <taxon>Spirosoma</taxon>
    </lineage>
</organism>
<gene>
    <name evidence="3" type="ORF">ACFSUS_05590</name>
</gene>
<reference evidence="4" key="1">
    <citation type="journal article" date="2019" name="Int. J. Syst. Evol. Microbiol.">
        <title>The Global Catalogue of Microorganisms (GCM) 10K type strain sequencing project: providing services to taxonomists for standard genome sequencing and annotation.</title>
        <authorList>
            <consortium name="The Broad Institute Genomics Platform"/>
            <consortium name="The Broad Institute Genome Sequencing Center for Infectious Disease"/>
            <person name="Wu L."/>
            <person name="Ma J."/>
        </authorList>
    </citation>
    <scope>NUCLEOTIDE SEQUENCE [LARGE SCALE GENOMIC DNA]</scope>
    <source>
        <strain evidence="4">KCTC 42805</strain>
    </source>
</reference>
<evidence type="ECO:0000313" key="3">
    <source>
        <dbReference type="EMBL" id="MFD2570098.1"/>
    </source>
</evidence>
<dbReference type="PROSITE" id="PS51192">
    <property type="entry name" value="HELICASE_ATP_BIND_1"/>
    <property type="match status" value="1"/>
</dbReference>
<dbReference type="InterPro" id="IPR027417">
    <property type="entry name" value="P-loop_NTPase"/>
</dbReference>
<dbReference type="InterPro" id="IPR021835">
    <property type="entry name" value="DUF3427"/>
</dbReference>
<dbReference type="Gene3D" id="3.30.870.10">
    <property type="entry name" value="Endonuclease Chain A"/>
    <property type="match status" value="1"/>
</dbReference>
<evidence type="ECO:0000259" key="1">
    <source>
        <dbReference type="PROSITE" id="PS51192"/>
    </source>
</evidence>
<dbReference type="Pfam" id="PF13091">
    <property type="entry name" value="PLDc_2"/>
    <property type="match status" value="1"/>
</dbReference>
<dbReference type="EMBL" id="JBHULN010000002">
    <property type="protein sequence ID" value="MFD2570098.1"/>
    <property type="molecule type" value="Genomic_DNA"/>
</dbReference>
<dbReference type="InterPro" id="IPR001650">
    <property type="entry name" value="Helicase_C-like"/>
</dbReference>
<dbReference type="SUPFAM" id="SSF56024">
    <property type="entry name" value="Phospholipase D/nuclease"/>
    <property type="match status" value="1"/>
</dbReference>
<dbReference type="SUPFAM" id="SSF52540">
    <property type="entry name" value="P-loop containing nucleoside triphosphate hydrolases"/>
    <property type="match status" value="1"/>
</dbReference>
<sequence>MLSLGLYEQLISKVIHAKLNELDRTQFYVKNEPLDRAEAAQYLTNYLSRVIRTALSLFNSEDSIERQIDLANRIIRLLRDELADEAFEDDLVHVEGRVLAAIFAKTNASFTDLDHYLQEITPATRLSQSELFTGNNRGISLDTELRKEIRSADEICFLVSFIKWTGIRIFERELRDFTDSGRRLNIITTSYMGATDLKAVEFLASLKNTEVRISYNTDNERLHAKAYLFLRNTGFHTGYIGSSNISHSALTSGLEWNLKITTLEVSHIIDKFRKTFDTYWHNADFEPFDPVHDVPKLNIALRRQREPSQTDVSVYFDLRPFPYQQEILEHLQAERSLHGRFRNLVVAATGTGKTVLSAFDYKRFRQTSASARLLFVAHRKEILEQALTTFRGVLRDANFGELWVDGLVPDRYDHVFASVQTLNNVVSNLPMTANYYDYVVIDEVHHIAANSYRPILRKFEPMILLGLTATPERADGADILADFCNTIAAEIRLPEALNRKLLCPFQYFGLTDTVDLSGVQWRNGRYVPGELTRLYTANDTRIGQIISQLKKCLNDLHDVRALGFCVSQEHAQYMAEKFTLAGIEADYLVSGRTEDRAELRNRLRAKDINYLFVVDIFNEGVDIPEVDTLLFLRPTESLTVFLQQLGRGLRLADGKDCLTVLDFVGNARPEYRFDDKFRALVGRTKTSMLTEVERDFPHLPLGCSIVLEKKAKEYILHNIRSATQLTRGQLIAKISNFRHQTTLPLTLKNFCELNHLPLPLIYKRGSWLRLCAEAGVRADFDTVNEAEIVRAIRLKWLSGGSVSYLSFVRRLAHQQFVVEVSSLSPLEQQFCLMLHYDVWQQAGGFASLTESIRAIGRNSALAEEIVELLNILIDRIEVVEKFIDLPYNQPLRVHGRYTRDQVLAAFGIHTFSKRSSSREGVVYSAELNTELLFVTLQKSEKDYSPTTLYNDYAVSEDQFHWQSQNRVSPNTPTGQSYIHHREQRRHILLFVREANTDEYNTTLSYVFLGRVNYLNHEGARPMNINWRLDERLPAYLWRDTLKMAVG</sequence>
<dbReference type="InterPro" id="IPR014001">
    <property type="entry name" value="Helicase_ATP-bd"/>
</dbReference>
<dbReference type="PROSITE" id="PS51194">
    <property type="entry name" value="HELICASE_CTER"/>
    <property type="match status" value="1"/>
</dbReference>
<keyword evidence="4" id="KW-1185">Reference proteome</keyword>
<dbReference type="PANTHER" id="PTHR47962">
    <property type="entry name" value="ATP-DEPENDENT HELICASE LHR-RELATED-RELATED"/>
    <property type="match status" value="1"/>
</dbReference>
<comment type="caution">
    <text evidence="3">The sequence shown here is derived from an EMBL/GenBank/DDBJ whole genome shotgun (WGS) entry which is preliminary data.</text>
</comment>
<dbReference type="SMART" id="SM00490">
    <property type="entry name" value="HELICc"/>
    <property type="match status" value="1"/>
</dbReference>
<dbReference type="InterPro" id="IPR052511">
    <property type="entry name" value="ATP-dep_Helicase"/>
</dbReference>
<dbReference type="Gene3D" id="3.40.50.300">
    <property type="entry name" value="P-loop containing nucleotide triphosphate hydrolases"/>
    <property type="match status" value="2"/>
</dbReference>
<dbReference type="CDD" id="cd09203">
    <property type="entry name" value="PLDc_N_DEXD_b1"/>
    <property type="match status" value="1"/>
</dbReference>
<feature type="domain" description="Helicase C-terminal" evidence="2">
    <location>
        <begin position="548"/>
        <end position="713"/>
    </location>
</feature>
<proteinExistence type="predicted"/>
<dbReference type="SMART" id="SM00487">
    <property type="entry name" value="DEXDc"/>
    <property type="match status" value="1"/>
</dbReference>
<dbReference type="InterPro" id="IPR006935">
    <property type="entry name" value="Helicase/UvrB_N"/>
</dbReference>
<evidence type="ECO:0000259" key="2">
    <source>
        <dbReference type="PROSITE" id="PS51194"/>
    </source>
</evidence>
<dbReference type="CDD" id="cd18032">
    <property type="entry name" value="DEXHc_RE_I_III_res"/>
    <property type="match status" value="1"/>
</dbReference>
<accession>A0ABW5LZ70</accession>
<dbReference type="Pfam" id="PF11907">
    <property type="entry name" value="DUF3427"/>
    <property type="match status" value="1"/>
</dbReference>
<dbReference type="Pfam" id="PF00271">
    <property type="entry name" value="Helicase_C"/>
    <property type="match status" value="1"/>
</dbReference>
<feature type="domain" description="Helicase ATP-binding" evidence="1">
    <location>
        <begin position="334"/>
        <end position="489"/>
    </location>
</feature>
<dbReference type="Pfam" id="PF04851">
    <property type="entry name" value="ResIII"/>
    <property type="match status" value="1"/>
</dbReference>
<dbReference type="RefSeq" id="WP_381520249.1">
    <property type="nucleotide sequence ID" value="NZ_JBHULN010000002.1"/>
</dbReference>